<evidence type="ECO:0000313" key="4">
    <source>
        <dbReference type="Proteomes" id="UP000664521"/>
    </source>
</evidence>
<dbReference type="PANTHER" id="PTHR10900:SF77">
    <property type="entry name" value="FI19380P1"/>
    <property type="match status" value="1"/>
</dbReference>
<evidence type="ECO:0000256" key="1">
    <source>
        <dbReference type="SAM" id="SignalP"/>
    </source>
</evidence>
<organism evidence="3 4">
    <name type="scientific">Heterodermia speciosa</name>
    <dbReference type="NCBI Taxonomy" id="116794"/>
    <lineage>
        <taxon>Eukaryota</taxon>
        <taxon>Fungi</taxon>
        <taxon>Dikarya</taxon>
        <taxon>Ascomycota</taxon>
        <taxon>Pezizomycotina</taxon>
        <taxon>Lecanoromycetes</taxon>
        <taxon>OSLEUM clade</taxon>
        <taxon>Lecanoromycetidae</taxon>
        <taxon>Caliciales</taxon>
        <taxon>Physciaceae</taxon>
        <taxon>Heterodermia</taxon>
    </lineage>
</organism>
<dbReference type="InterPro" id="IPR050904">
    <property type="entry name" value="Adhesion/Biosynth-related"/>
</dbReference>
<feature type="domain" description="FAS1" evidence="2">
    <location>
        <begin position="24"/>
        <end position="175"/>
    </location>
</feature>
<dbReference type="OrthoDB" id="286301at2759"/>
<feature type="domain" description="FAS1" evidence="2">
    <location>
        <begin position="168"/>
        <end position="307"/>
    </location>
</feature>
<evidence type="ECO:0000259" key="2">
    <source>
        <dbReference type="PROSITE" id="PS50213"/>
    </source>
</evidence>
<comment type="caution">
    <text evidence="3">The sequence shown here is derived from an EMBL/GenBank/DDBJ whole genome shotgun (WGS) entry which is preliminary data.</text>
</comment>
<proteinExistence type="predicted"/>
<dbReference type="SUPFAM" id="SSF82153">
    <property type="entry name" value="FAS1 domain"/>
    <property type="match status" value="2"/>
</dbReference>
<keyword evidence="4" id="KW-1185">Reference proteome</keyword>
<dbReference type="PANTHER" id="PTHR10900">
    <property type="entry name" value="PERIOSTIN-RELATED"/>
    <property type="match status" value="1"/>
</dbReference>
<gene>
    <name evidence="3" type="ORF">HETSPECPRED_001622</name>
</gene>
<accession>A0A8H3EUD8</accession>
<dbReference type="Proteomes" id="UP000664521">
    <property type="component" value="Unassembled WGS sequence"/>
</dbReference>
<reference evidence="3" key="1">
    <citation type="submission" date="2021-03" db="EMBL/GenBank/DDBJ databases">
        <authorList>
            <person name="Tagirdzhanova G."/>
        </authorList>
    </citation>
    <scope>NUCLEOTIDE SEQUENCE</scope>
</reference>
<dbReference type="InterPro" id="IPR000782">
    <property type="entry name" value="FAS1_domain"/>
</dbReference>
<dbReference type="InterPro" id="IPR036378">
    <property type="entry name" value="FAS1_dom_sf"/>
</dbReference>
<dbReference type="Gene3D" id="2.30.180.10">
    <property type="entry name" value="FAS1 domain"/>
    <property type="match status" value="2"/>
</dbReference>
<dbReference type="SMART" id="SM00554">
    <property type="entry name" value="FAS1"/>
    <property type="match status" value="2"/>
</dbReference>
<dbReference type="PROSITE" id="PS50213">
    <property type="entry name" value="FAS1"/>
    <property type="match status" value="2"/>
</dbReference>
<dbReference type="GO" id="GO:0000329">
    <property type="term" value="C:fungal-type vacuole membrane"/>
    <property type="evidence" value="ECO:0007669"/>
    <property type="project" value="TreeGrafter"/>
</dbReference>
<dbReference type="AlphaFoldDB" id="A0A8H3EUD8"/>
<feature type="signal peptide" evidence="1">
    <location>
        <begin position="1"/>
        <end position="20"/>
    </location>
</feature>
<protein>
    <recommendedName>
        <fullName evidence="2">FAS1 domain-containing protein</fullName>
    </recommendedName>
</protein>
<dbReference type="GO" id="GO:0016236">
    <property type="term" value="P:macroautophagy"/>
    <property type="evidence" value="ECO:0007669"/>
    <property type="project" value="TreeGrafter"/>
</dbReference>
<evidence type="ECO:0000313" key="3">
    <source>
        <dbReference type="EMBL" id="CAF9913661.1"/>
    </source>
</evidence>
<dbReference type="Pfam" id="PF02469">
    <property type="entry name" value="Fasciclin"/>
    <property type="match status" value="2"/>
</dbReference>
<feature type="chain" id="PRO_5034009699" description="FAS1 domain-containing protein" evidence="1">
    <location>
        <begin position="21"/>
        <end position="424"/>
    </location>
</feature>
<dbReference type="EMBL" id="CAJPDS010000013">
    <property type="protein sequence ID" value="CAF9913661.1"/>
    <property type="molecule type" value="Genomic_DNA"/>
</dbReference>
<sequence>MLFTLVTIWLVTSLAAITLAQDKPKDLTDLLNDQKNLTEFTTLLTKQYGDIYANLSFQDQVTILAPSNAAFAKIPYSTLGPAFLNNQSDVVRSVLEYHIVPGIQRAESYNGSFRFTPTWLSDSGDTNVTGGQVVGGVQQAGNVNVFISGLGTRSTLEKANLAFSGGIVHIIDTFLVPPADFIATAPQFNLSAAGGAATNASLDEYLNTATDVTMFVPNNDAFQRLGSAFTSMPLAELARVLDYHIVNGTDTVYYSSKLPNNTILNTRQGKKLTVTFASNSLFVNSARVLQEDILIANGVMHVIDNVLDYNATEAKPNPEIQTQGAIIQGSSLSGNVVPFSSYLPNTVSSFSSASPSAGASSFGITDIGSGASNTAFGNARSTSSSTAGGAVHTGTSKGVGDRVYSPGSGLGGVFGAIVLGAGFL</sequence>
<keyword evidence="1" id="KW-0732">Signal</keyword>
<name>A0A8H3EUD8_9LECA</name>